<gene>
    <name evidence="1" type="ORF">RPERSI_LOCUS31597</name>
</gene>
<feature type="non-terminal residue" evidence="1">
    <location>
        <position position="1"/>
    </location>
</feature>
<comment type="caution">
    <text evidence="1">The sequence shown here is derived from an EMBL/GenBank/DDBJ whole genome shotgun (WGS) entry which is preliminary data.</text>
</comment>
<reference evidence="1" key="1">
    <citation type="submission" date="2021-06" db="EMBL/GenBank/DDBJ databases">
        <authorList>
            <person name="Kallberg Y."/>
            <person name="Tangrot J."/>
            <person name="Rosling A."/>
        </authorList>
    </citation>
    <scope>NUCLEOTIDE SEQUENCE</scope>
    <source>
        <strain evidence="1">MA461A</strain>
    </source>
</reference>
<dbReference type="Proteomes" id="UP000789920">
    <property type="component" value="Unassembled WGS sequence"/>
</dbReference>
<dbReference type="EMBL" id="CAJVQC010127967">
    <property type="protein sequence ID" value="CAG8840827.1"/>
    <property type="molecule type" value="Genomic_DNA"/>
</dbReference>
<sequence length="69" mass="7531">NKGLSTLKDPPTHPLFSHTKLSSKKIHSPTLPSPQISQMPLLPQIPSPQTSQTSMLPQIPLPQTLLQSN</sequence>
<evidence type="ECO:0000313" key="1">
    <source>
        <dbReference type="EMBL" id="CAG8840827.1"/>
    </source>
</evidence>
<organism evidence="1 2">
    <name type="scientific">Racocetra persica</name>
    <dbReference type="NCBI Taxonomy" id="160502"/>
    <lineage>
        <taxon>Eukaryota</taxon>
        <taxon>Fungi</taxon>
        <taxon>Fungi incertae sedis</taxon>
        <taxon>Mucoromycota</taxon>
        <taxon>Glomeromycotina</taxon>
        <taxon>Glomeromycetes</taxon>
        <taxon>Diversisporales</taxon>
        <taxon>Gigasporaceae</taxon>
        <taxon>Racocetra</taxon>
    </lineage>
</organism>
<name>A0ACA9SIF9_9GLOM</name>
<evidence type="ECO:0000313" key="2">
    <source>
        <dbReference type="Proteomes" id="UP000789920"/>
    </source>
</evidence>
<proteinExistence type="predicted"/>
<accession>A0ACA9SIF9</accession>
<keyword evidence="2" id="KW-1185">Reference proteome</keyword>
<protein>
    <submittedName>
        <fullName evidence="1">26553_t:CDS:1</fullName>
    </submittedName>
</protein>